<evidence type="ECO:0000256" key="5">
    <source>
        <dbReference type="ARBA" id="ARBA00023136"/>
    </source>
</evidence>
<dbReference type="PANTHER" id="PTHR11910">
    <property type="entry name" value="ATP SYNTHASE DELTA CHAIN"/>
    <property type="match status" value="1"/>
</dbReference>
<comment type="function">
    <text evidence="8">F(1)F(0) ATP synthase produces ATP from ADP in the presence of a proton or sodium gradient. F-type ATPases consist of two structural domains, F(1) containing the extramembraneous catalytic core and F(0) containing the membrane proton channel, linked together by a central stalk and a peripheral stalk. During catalysis, ATP synthesis in the catalytic domain of F(1) is coupled via a rotary mechanism of the central stalk subunits to proton translocation.</text>
</comment>
<keyword evidence="5 8" id="KW-0472">Membrane</keyword>
<keyword evidence="10" id="KW-1185">Reference proteome</keyword>
<name>A0A4P9K7K5_9GAMM</name>
<evidence type="ECO:0000313" key="10">
    <source>
        <dbReference type="Proteomes" id="UP000304864"/>
    </source>
</evidence>
<keyword evidence="7 8" id="KW-0066">ATP synthesis</keyword>
<evidence type="ECO:0000256" key="2">
    <source>
        <dbReference type="ARBA" id="ARBA00022448"/>
    </source>
</evidence>
<sequence length="178" mass="19267">MAELMTIARPYAEAVFALAKDEQKLADWSEQLANLAVIAGDDAMQAMLENPKYTADNVVSVFEGIMDSGLSAEGKNLLTAMAENKRLKALPEVADQFEDLRAAEEKRIRATVISARKPTVEQKKKLSAALNAKFDAEVEINYEVDESLIAGIKIVVGDWAIDGSALTQLNKLGAAIAQ</sequence>
<dbReference type="NCBIfam" id="TIGR01145">
    <property type="entry name" value="ATP_synt_delta"/>
    <property type="match status" value="1"/>
</dbReference>
<dbReference type="GO" id="GO:0005886">
    <property type="term" value="C:plasma membrane"/>
    <property type="evidence" value="ECO:0007669"/>
    <property type="project" value="UniProtKB-SubCell"/>
</dbReference>
<evidence type="ECO:0000256" key="4">
    <source>
        <dbReference type="ARBA" id="ARBA00023065"/>
    </source>
</evidence>
<dbReference type="RefSeq" id="WP_138565713.1">
    <property type="nucleotide sequence ID" value="NZ_CP040602.1"/>
</dbReference>
<dbReference type="Pfam" id="PF00213">
    <property type="entry name" value="OSCP"/>
    <property type="match status" value="1"/>
</dbReference>
<dbReference type="InterPro" id="IPR000711">
    <property type="entry name" value="ATPase_OSCP/dsu"/>
</dbReference>
<dbReference type="EMBL" id="CP040602">
    <property type="protein sequence ID" value="QCU91039.1"/>
    <property type="molecule type" value="Genomic_DNA"/>
</dbReference>
<keyword evidence="6 8" id="KW-0139">CF(1)</keyword>
<dbReference type="GO" id="GO:0045259">
    <property type="term" value="C:proton-transporting ATP synthase complex"/>
    <property type="evidence" value="ECO:0007669"/>
    <property type="project" value="UniProtKB-KW"/>
</dbReference>
<evidence type="ECO:0000256" key="8">
    <source>
        <dbReference type="HAMAP-Rule" id="MF_01416"/>
    </source>
</evidence>
<comment type="similarity">
    <text evidence="8">Belongs to the ATPase delta chain family.</text>
</comment>
<comment type="subcellular location">
    <subcellularLocation>
        <location evidence="8">Cell membrane</location>
        <topology evidence="8">Peripheral membrane protein</topology>
    </subcellularLocation>
    <subcellularLocation>
        <location evidence="1">Membrane</location>
    </subcellularLocation>
</comment>
<dbReference type="NCBIfam" id="NF004402">
    <property type="entry name" value="PRK05758.2-2"/>
    <property type="match status" value="1"/>
</dbReference>
<gene>
    <name evidence="8" type="primary">atpH</name>
    <name evidence="9" type="ORF">FE785_10610</name>
</gene>
<dbReference type="Proteomes" id="UP000304864">
    <property type="component" value="Chromosome"/>
</dbReference>
<evidence type="ECO:0000256" key="3">
    <source>
        <dbReference type="ARBA" id="ARBA00022781"/>
    </source>
</evidence>
<dbReference type="SUPFAM" id="SSF47928">
    <property type="entry name" value="N-terminal domain of the delta subunit of the F1F0-ATP synthase"/>
    <property type="match status" value="1"/>
</dbReference>
<protein>
    <recommendedName>
        <fullName evidence="8">ATP synthase subunit delta</fullName>
    </recommendedName>
    <alternativeName>
        <fullName evidence="8">ATP synthase F(1) sector subunit delta</fullName>
    </alternativeName>
    <alternativeName>
        <fullName evidence="8">F-type ATPase subunit delta</fullName>
        <shortName evidence="8">F-ATPase subunit delta</shortName>
    </alternativeName>
</protein>
<organism evidence="9 10">
    <name type="scientific">Thiomicrorhabdus sediminis</name>
    <dbReference type="NCBI Taxonomy" id="2580412"/>
    <lineage>
        <taxon>Bacteria</taxon>
        <taxon>Pseudomonadati</taxon>
        <taxon>Pseudomonadota</taxon>
        <taxon>Gammaproteobacteria</taxon>
        <taxon>Thiotrichales</taxon>
        <taxon>Piscirickettsiaceae</taxon>
        <taxon>Thiomicrorhabdus</taxon>
    </lineage>
</organism>
<keyword evidence="8" id="KW-1003">Cell membrane</keyword>
<dbReference type="GO" id="GO:0046933">
    <property type="term" value="F:proton-transporting ATP synthase activity, rotational mechanism"/>
    <property type="evidence" value="ECO:0007669"/>
    <property type="project" value="UniProtKB-UniRule"/>
</dbReference>
<keyword evidence="4 8" id="KW-0406">Ion transport</keyword>
<evidence type="ECO:0000256" key="1">
    <source>
        <dbReference type="ARBA" id="ARBA00004370"/>
    </source>
</evidence>
<dbReference type="AlphaFoldDB" id="A0A4P9K7K5"/>
<evidence type="ECO:0000256" key="7">
    <source>
        <dbReference type="ARBA" id="ARBA00023310"/>
    </source>
</evidence>
<comment type="function">
    <text evidence="8">This protein is part of the stalk that links CF(0) to CF(1). It either transmits conformational changes from CF(0) to CF(1) or is implicated in proton conduction.</text>
</comment>
<dbReference type="InterPro" id="IPR026015">
    <property type="entry name" value="ATP_synth_OSCP/delta_N_sf"/>
</dbReference>
<reference evidence="9 10" key="1">
    <citation type="submission" date="2019-05" db="EMBL/GenBank/DDBJ databases">
        <title>Thiomicrorhabdus sediminis sp. nov, a novel sulfur-oxidizing bacterium isolated from coastal sediment.</title>
        <authorList>
            <person name="Liu X."/>
        </authorList>
    </citation>
    <scope>NUCLEOTIDE SEQUENCE [LARGE SCALE GENOMIC DNA]</scope>
    <source>
        <strain evidence="9 10">G1</strain>
    </source>
</reference>
<keyword evidence="3 8" id="KW-0375">Hydrogen ion transport</keyword>
<dbReference type="KEGG" id="thig:FE785_10610"/>
<dbReference type="HAMAP" id="MF_01416">
    <property type="entry name" value="ATP_synth_delta_bact"/>
    <property type="match status" value="1"/>
</dbReference>
<evidence type="ECO:0000256" key="6">
    <source>
        <dbReference type="ARBA" id="ARBA00023196"/>
    </source>
</evidence>
<dbReference type="OrthoDB" id="9816221at2"/>
<proteinExistence type="inferred from homology"/>
<dbReference type="Gene3D" id="1.10.520.20">
    <property type="entry name" value="N-terminal domain of the delta subunit of the F1F0-ATP synthase"/>
    <property type="match status" value="1"/>
</dbReference>
<keyword evidence="2 8" id="KW-0813">Transport</keyword>
<evidence type="ECO:0000313" key="9">
    <source>
        <dbReference type="EMBL" id="QCU91039.1"/>
    </source>
</evidence>
<accession>A0A4P9K7K5</accession>
<dbReference type="PRINTS" id="PR00125">
    <property type="entry name" value="ATPASEDELTA"/>
</dbReference>